<dbReference type="InterPro" id="IPR000210">
    <property type="entry name" value="BTB/POZ_dom"/>
</dbReference>
<dbReference type="InterPro" id="IPR011333">
    <property type="entry name" value="SKP1/BTB/POZ_sf"/>
</dbReference>
<dbReference type="SUPFAM" id="SSF54695">
    <property type="entry name" value="POZ domain"/>
    <property type="match status" value="1"/>
</dbReference>
<dbReference type="Proteomes" id="UP000663827">
    <property type="component" value="Unassembled WGS sequence"/>
</dbReference>
<dbReference type="AlphaFoldDB" id="A0A8H3DY83"/>
<evidence type="ECO:0000313" key="2">
    <source>
        <dbReference type="EMBL" id="CAE7104546.1"/>
    </source>
</evidence>
<dbReference type="SMART" id="SM00225">
    <property type="entry name" value="BTB"/>
    <property type="match status" value="1"/>
</dbReference>
<reference evidence="2" key="1">
    <citation type="submission" date="2021-01" db="EMBL/GenBank/DDBJ databases">
        <authorList>
            <person name="Kaushik A."/>
        </authorList>
    </citation>
    <scope>NUCLEOTIDE SEQUENCE</scope>
    <source>
        <strain evidence="2">AG5</strain>
    </source>
</reference>
<evidence type="ECO:0000313" key="3">
    <source>
        <dbReference type="Proteomes" id="UP000663827"/>
    </source>
</evidence>
<accession>A0A8H3DY83</accession>
<name>A0A8H3DY83_9AGAM</name>
<sequence>MPTITDVISLLLRASVYVVSLGYNGSHFANVFVCTSLTVCVTPIGAIAYYSPVTLTTILGLFCSMPTLSRAGSMRSTDLTGFSRDEHYYFQDGNIVLLVGNVLFRLHSSLLSRECEMFRNMFSKPTRIASSMSLDGASEMPKKGKEGGCDENPIIMPQLRPQSFRNFLLAVYGRPGDKEFRALFKGVAELESVQAITSFLRIIDIVDLAHRFIAPDVETWAVSQLKGNTRLIETLNAYPISSKSHIRLLDYAKRTGDEELILWARHWARSYYAGAIETSSIASSAFGPAQKIREQLVREYKLATITQSFDTPIFGYLFCFLLSLGHEFWDKQVDLTREDRITLLGAQGAPINPG</sequence>
<dbReference type="Gene3D" id="3.30.710.10">
    <property type="entry name" value="Potassium Channel Kv1.1, Chain A"/>
    <property type="match status" value="1"/>
</dbReference>
<dbReference type="EMBL" id="CAJNJQ010000856">
    <property type="protein sequence ID" value="CAE7104546.1"/>
    <property type="molecule type" value="Genomic_DNA"/>
</dbReference>
<gene>
    <name evidence="2" type="ORF">RDB_LOCUS43113</name>
</gene>
<protein>
    <recommendedName>
        <fullName evidence="1">BTB domain-containing protein</fullName>
    </recommendedName>
</protein>
<dbReference type="PROSITE" id="PS50097">
    <property type="entry name" value="BTB"/>
    <property type="match status" value="1"/>
</dbReference>
<evidence type="ECO:0000259" key="1">
    <source>
        <dbReference type="PROSITE" id="PS50097"/>
    </source>
</evidence>
<feature type="domain" description="BTB" evidence="1">
    <location>
        <begin position="93"/>
        <end position="172"/>
    </location>
</feature>
<comment type="caution">
    <text evidence="2">The sequence shown here is derived from an EMBL/GenBank/DDBJ whole genome shotgun (WGS) entry which is preliminary data.</text>
</comment>
<proteinExistence type="predicted"/>
<organism evidence="2 3">
    <name type="scientific">Rhizoctonia solani</name>
    <dbReference type="NCBI Taxonomy" id="456999"/>
    <lineage>
        <taxon>Eukaryota</taxon>
        <taxon>Fungi</taxon>
        <taxon>Dikarya</taxon>
        <taxon>Basidiomycota</taxon>
        <taxon>Agaricomycotina</taxon>
        <taxon>Agaricomycetes</taxon>
        <taxon>Cantharellales</taxon>
        <taxon>Ceratobasidiaceae</taxon>
        <taxon>Rhizoctonia</taxon>
    </lineage>
</organism>